<comment type="caution">
    <text evidence="2">The sequence shown here is derived from an EMBL/GenBank/DDBJ whole genome shotgun (WGS) entry which is preliminary data.</text>
</comment>
<feature type="region of interest" description="Disordered" evidence="1">
    <location>
        <begin position="556"/>
        <end position="575"/>
    </location>
</feature>
<dbReference type="EMBL" id="BDIP01001140">
    <property type="protein sequence ID" value="GIQ83682.1"/>
    <property type="molecule type" value="Genomic_DNA"/>
</dbReference>
<evidence type="ECO:0000256" key="1">
    <source>
        <dbReference type="SAM" id="MobiDB-lite"/>
    </source>
</evidence>
<evidence type="ECO:0000313" key="2">
    <source>
        <dbReference type="EMBL" id="GIQ83682.1"/>
    </source>
</evidence>
<dbReference type="InterPro" id="IPR015915">
    <property type="entry name" value="Kelch-typ_b-propeller"/>
</dbReference>
<dbReference type="SUPFAM" id="SSF117281">
    <property type="entry name" value="Kelch motif"/>
    <property type="match status" value="1"/>
</dbReference>
<dbReference type="AlphaFoldDB" id="A0A9K3GI83"/>
<sequence length="575" mass="65016">MIDRLAELRQEARLDGREGDNEAEDMNDIPQISIGELSMSSDPLATMPSFYLIVENMERRFAELDGVVTQIKRHKDQYNLAIQSDVEHTQGEEINQLISRARGIFNKQVHHPLSLPLTFNPPPPPPPPAAPVRLCLTPVECLFLCLTPHMSETGGVYCYADAHAAPNEALTQQECEVQAPEYYCEGASPVAIPPYGVLVQEPPGEAMLLDGTTLDLDGTLEVEVFDRKCMELYDRFSYETEPVVCIGGRVVAYHTSGISSVCVYDPVSTLVDKREDKNPTWTTKYIGTDGVTYPLLGGQTLDTPDMDKPGVRSLDGMLMLFGGYRFRDTDTPHGNLTPNHDVYLYEVDTDEWTKDIRPSPLLHREDHREPYPLRHSVVHETLHVFRPFTRQHWTYSIRHGWATQDMIPEIGEIFSVQTFDRILCLMCLGGTHLYDTVSGDWARVREAPEVFLEPGVHEGNMAGQNAPVVDYAPVGHNMLLEVPMILEDARVRGEDSESGYSMESGGGYVLSYYTVHESLLYPNEQMGWGRLIEWDLHRERKLGRADDAPLERTERVEVGRRERQGVERRDRVDMG</sequence>
<gene>
    <name evidence="2" type="ORF">KIPB_005038</name>
</gene>
<protein>
    <submittedName>
        <fullName evidence="2">Uncharacterized protein</fullName>
    </submittedName>
</protein>
<reference evidence="2 3" key="1">
    <citation type="journal article" date="2018" name="PLoS ONE">
        <title>The draft genome of Kipferlia bialata reveals reductive genome evolution in fornicate parasites.</title>
        <authorList>
            <person name="Tanifuji G."/>
            <person name="Takabayashi S."/>
            <person name="Kume K."/>
            <person name="Takagi M."/>
            <person name="Nakayama T."/>
            <person name="Kamikawa R."/>
            <person name="Inagaki Y."/>
            <person name="Hashimoto T."/>
        </authorList>
    </citation>
    <scope>NUCLEOTIDE SEQUENCE [LARGE SCALE GENOMIC DNA]</scope>
    <source>
        <strain evidence="2">NY0173</strain>
    </source>
</reference>
<dbReference type="Proteomes" id="UP000265618">
    <property type="component" value="Unassembled WGS sequence"/>
</dbReference>
<accession>A0A9K3GI83</accession>
<keyword evidence="3" id="KW-1185">Reference proteome</keyword>
<organism evidence="2 3">
    <name type="scientific">Kipferlia bialata</name>
    <dbReference type="NCBI Taxonomy" id="797122"/>
    <lineage>
        <taxon>Eukaryota</taxon>
        <taxon>Metamonada</taxon>
        <taxon>Carpediemonas-like organisms</taxon>
        <taxon>Kipferlia</taxon>
    </lineage>
</organism>
<name>A0A9K3GI83_9EUKA</name>
<proteinExistence type="predicted"/>
<evidence type="ECO:0000313" key="3">
    <source>
        <dbReference type="Proteomes" id="UP000265618"/>
    </source>
</evidence>